<organism evidence="2">
    <name type="scientific">Calonectria ilicicola</name>
    <dbReference type="NCBI Taxonomy" id="182845"/>
    <lineage>
        <taxon>Eukaryota</taxon>
        <taxon>Fungi</taxon>
        <taxon>Dikarya</taxon>
        <taxon>Ascomycota</taxon>
        <taxon>Pezizomycotina</taxon>
        <taxon>Sordariomycetes</taxon>
        <taxon>Hypocreomycetidae</taxon>
        <taxon>Hypocreales</taxon>
        <taxon>Nectriaceae</taxon>
        <taxon>Calonectria</taxon>
        <taxon>Calonectria kyotensis species complex</taxon>
    </lineage>
</organism>
<dbReference type="InterPro" id="IPR006350">
    <property type="entry name" value="Intron_endoG1"/>
</dbReference>
<dbReference type="InterPro" id="IPR000305">
    <property type="entry name" value="GIY-YIG_endonuc"/>
</dbReference>
<dbReference type="SMART" id="SM00465">
    <property type="entry name" value="GIYc"/>
    <property type="match status" value="1"/>
</dbReference>
<accession>A0A6G7MXQ6</accession>
<evidence type="ECO:0000313" key="2">
    <source>
        <dbReference type="EMBL" id="QIJ45982.1"/>
    </source>
</evidence>
<dbReference type="GO" id="GO:0004519">
    <property type="term" value="F:endonuclease activity"/>
    <property type="evidence" value="ECO:0007669"/>
    <property type="project" value="InterPro"/>
</dbReference>
<dbReference type="PROSITE" id="PS50164">
    <property type="entry name" value="GIY_YIG"/>
    <property type="match status" value="1"/>
</dbReference>
<dbReference type="SUPFAM" id="SSF82771">
    <property type="entry name" value="GIY-YIG endonuclease"/>
    <property type="match status" value="1"/>
</dbReference>
<reference evidence="2" key="1">
    <citation type="journal article" date="2020" name="Mitochondrial DNA Part B Resour">
        <title>A phylogenomic tree of fungi: evolutionary relationships among Calonectria ilicicola and 586 fungal mitochondrial genomes.</title>
        <authorList>
            <person name="Gai Y."/>
            <person name="Pan R."/>
            <person name="Peng X."/>
        </authorList>
    </citation>
    <scope>NUCLEOTIDE SEQUENCE</scope>
    <source>
        <strain evidence="2">JXLN31</strain>
    </source>
</reference>
<dbReference type="CDD" id="cd10445">
    <property type="entry name" value="GIY-YIG_bI1_like"/>
    <property type="match status" value="1"/>
</dbReference>
<protein>
    <recommendedName>
        <fullName evidence="1">GIY-YIG domain-containing protein</fullName>
    </recommendedName>
</protein>
<dbReference type="AlphaFoldDB" id="A0A6G7MXQ6"/>
<keyword evidence="2" id="KW-0496">Mitochondrion</keyword>
<proteinExistence type="predicted"/>
<dbReference type="EMBL" id="MT118659">
    <property type="protein sequence ID" value="QIJ45982.1"/>
    <property type="molecule type" value="Genomic_DNA"/>
</dbReference>
<dbReference type="Gene3D" id="3.40.1440.10">
    <property type="entry name" value="GIY-YIG endonuclease"/>
    <property type="match status" value="1"/>
</dbReference>
<geneLocation type="mitochondrion" evidence="2"/>
<sequence length="271" mass="31613">MKLKTETILKTYVECASLDVKKMIFKDNLKMPGIYRWVNLINSDTYIGSAVDLTKRLRDYLAPRWLEKEILKHNSIIYRALIKYGYSNFRLEILEYCDKSQTIMREQYYIDKYQPTYNICKIAGSSLDRITRDTTRLKLRNAWLIRLYRDNPNKLGFSNFVLNYFISKVAKLEYNIQTIQKKIDLILTNPTVLKQSHAIRLKKLKGSPTAEYVFVTDLITGITTKYLSARSAALALNSSNSTIMNKLKRKNIKPYKGRYLITKESSGITKV</sequence>
<name>A0A6G7MXQ6_9HYPO</name>
<evidence type="ECO:0000259" key="1">
    <source>
        <dbReference type="PROSITE" id="PS50164"/>
    </source>
</evidence>
<dbReference type="InterPro" id="IPR035901">
    <property type="entry name" value="GIY-YIG_endonuc_sf"/>
</dbReference>
<gene>
    <name evidence="2" type="primary">orf271</name>
</gene>
<feature type="domain" description="GIY-YIG" evidence="1">
    <location>
        <begin position="30"/>
        <end position="119"/>
    </location>
</feature>
<dbReference type="NCBIfam" id="TIGR01453">
    <property type="entry name" value="grpIintron_endo"/>
    <property type="match status" value="1"/>
</dbReference>
<dbReference type="Pfam" id="PF01541">
    <property type="entry name" value="GIY-YIG"/>
    <property type="match status" value="1"/>
</dbReference>